<dbReference type="InterPro" id="IPR029058">
    <property type="entry name" value="AB_hydrolase_fold"/>
</dbReference>
<dbReference type="EMBL" id="KZ293659">
    <property type="protein sequence ID" value="PBK92187.1"/>
    <property type="molecule type" value="Genomic_DNA"/>
</dbReference>
<dbReference type="AlphaFoldDB" id="A0A2H3DSW4"/>
<dbReference type="InterPro" id="IPR019826">
    <property type="entry name" value="Carboxylesterase_B_AS"/>
</dbReference>
<organism evidence="5 6">
    <name type="scientific">Armillaria gallica</name>
    <name type="common">Bulbous honey fungus</name>
    <name type="synonym">Armillaria bulbosa</name>
    <dbReference type="NCBI Taxonomy" id="47427"/>
    <lineage>
        <taxon>Eukaryota</taxon>
        <taxon>Fungi</taxon>
        <taxon>Dikarya</taxon>
        <taxon>Basidiomycota</taxon>
        <taxon>Agaricomycotina</taxon>
        <taxon>Agaricomycetes</taxon>
        <taxon>Agaricomycetidae</taxon>
        <taxon>Agaricales</taxon>
        <taxon>Marasmiineae</taxon>
        <taxon>Physalacriaceae</taxon>
        <taxon>Armillaria</taxon>
    </lineage>
</organism>
<accession>A0A2H3DSW4</accession>
<evidence type="ECO:0000256" key="1">
    <source>
        <dbReference type="ARBA" id="ARBA00005964"/>
    </source>
</evidence>
<dbReference type="GO" id="GO:0016787">
    <property type="term" value="F:hydrolase activity"/>
    <property type="evidence" value="ECO:0007669"/>
    <property type="project" value="UniProtKB-KW"/>
</dbReference>
<evidence type="ECO:0000313" key="5">
    <source>
        <dbReference type="EMBL" id="PBK92187.1"/>
    </source>
</evidence>
<proteinExistence type="inferred from homology"/>
<dbReference type="Gene3D" id="3.40.50.1820">
    <property type="entry name" value="alpha/beta hydrolase"/>
    <property type="match status" value="1"/>
</dbReference>
<sequence>SVGLLDQRAALEWIQRHISKFGGDPNDVTIYGESAGGASMVMQVTAYGGQFFSVLNFVEQQSFLRYKTGSFQACGSTIDRFWPYANRSRGGVSVS</sequence>
<protein>
    <recommendedName>
        <fullName evidence="3">Carboxylic ester hydrolase</fullName>
        <ecNumber evidence="3">3.1.1.-</ecNumber>
    </recommendedName>
</protein>
<evidence type="ECO:0000313" key="6">
    <source>
        <dbReference type="Proteomes" id="UP000217790"/>
    </source>
</evidence>
<feature type="non-terminal residue" evidence="5">
    <location>
        <position position="1"/>
    </location>
</feature>
<dbReference type="PANTHER" id="PTHR11559">
    <property type="entry name" value="CARBOXYLESTERASE"/>
    <property type="match status" value="1"/>
</dbReference>
<keyword evidence="2 3" id="KW-0378">Hydrolase</keyword>
<name>A0A2H3DSW4_ARMGA</name>
<comment type="similarity">
    <text evidence="1 3">Belongs to the type-B carboxylesterase/lipase family.</text>
</comment>
<dbReference type="InParanoid" id="A0A2H3DSW4"/>
<evidence type="ECO:0000259" key="4">
    <source>
        <dbReference type="Pfam" id="PF00135"/>
    </source>
</evidence>
<reference evidence="6" key="1">
    <citation type="journal article" date="2017" name="Nat. Ecol. Evol.">
        <title>Genome expansion and lineage-specific genetic innovations in the forest pathogenic fungi Armillaria.</title>
        <authorList>
            <person name="Sipos G."/>
            <person name="Prasanna A.N."/>
            <person name="Walter M.C."/>
            <person name="O'Connor E."/>
            <person name="Balint B."/>
            <person name="Krizsan K."/>
            <person name="Kiss B."/>
            <person name="Hess J."/>
            <person name="Varga T."/>
            <person name="Slot J."/>
            <person name="Riley R."/>
            <person name="Boka B."/>
            <person name="Rigling D."/>
            <person name="Barry K."/>
            <person name="Lee J."/>
            <person name="Mihaltcheva S."/>
            <person name="LaButti K."/>
            <person name="Lipzen A."/>
            <person name="Waldron R."/>
            <person name="Moloney N.M."/>
            <person name="Sperisen C."/>
            <person name="Kredics L."/>
            <person name="Vagvoelgyi C."/>
            <person name="Patrignani A."/>
            <person name="Fitzpatrick D."/>
            <person name="Nagy I."/>
            <person name="Doyle S."/>
            <person name="Anderson J.B."/>
            <person name="Grigoriev I.V."/>
            <person name="Gueldener U."/>
            <person name="Muensterkoetter M."/>
            <person name="Nagy L.G."/>
        </authorList>
    </citation>
    <scope>NUCLEOTIDE SEQUENCE [LARGE SCALE GENOMIC DNA]</scope>
    <source>
        <strain evidence="6">Ar21-2</strain>
    </source>
</reference>
<dbReference type="OrthoDB" id="408631at2759"/>
<dbReference type="SUPFAM" id="SSF53474">
    <property type="entry name" value="alpha/beta-Hydrolases"/>
    <property type="match status" value="1"/>
</dbReference>
<dbReference type="EC" id="3.1.1.-" evidence="3"/>
<dbReference type="InterPro" id="IPR002018">
    <property type="entry name" value="CarbesteraseB"/>
</dbReference>
<dbReference type="STRING" id="47427.A0A2H3DSW4"/>
<feature type="domain" description="Carboxylesterase type B" evidence="4">
    <location>
        <begin position="2"/>
        <end position="45"/>
    </location>
</feature>
<gene>
    <name evidence="5" type="ORF">ARMGADRAFT_930882</name>
</gene>
<evidence type="ECO:0000256" key="3">
    <source>
        <dbReference type="RuleBase" id="RU361235"/>
    </source>
</evidence>
<evidence type="ECO:0000256" key="2">
    <source>
        <dbReference type="ARBA" id="ARBA00022801"/>
    </source>
</evidence>
<dbReference type="PROSITE" id="PS00122">
    <property type="entry name" value="CARBOXYLESTERASE_B_1"/>
    <property type="match status" value="1"/>
</dbReference>
<dbReference type="InterPro" id="IPR050309">
    <property type="entry name" value="Type-B_Carboxylest/Lipase"/>
</dbReference>
<dbReference type="Proteomes" id="UP000217790">
    <property type="component" value="Unassembled WGS sequence"/>
</dbReference>
<keyword evidence="6" id="KW-1185">Reference proteome</keyword>
<dbReference type="Pfam" id="PF00135">
    <property type="entry name" value="COesterase"/>
    <property type="match status" value="1"/>
</dbReference>